<accession>A0A5E4XTN9</accession>
<gene>
    <name evidence="2" type="ORF">PTE31013_04114</name>
</gene>
<feature type="transmembrane region" description="Helical" evidence="1">
    <location>
        <begin position="214"/>
        <end position="231"/>
    </location>
</feature>
<dbReference type="EMBL" id="CABPRU010000012">
    <property type="protein sequence ID" value="VVE39700.1"/>
    <property type="molecule type" value="Genomic_DNA"/>
</dbReference>
<evidence type="ECO:0000313" key="3">
    <source>
        <dbReference type="Proteomes" id="UP000334380"/>
    </source>
</evidence>
<keyword evidence="1" id="KW-0812">Transmembrane</keyword>
<feature type="transmembrane region" description="Helical" evidence="1">
    <location>
        <begin position="20"/>
        <end position="39"/>
    </location>
</feature>
<feature type="transmembrane region" description="Helical" evidence="1">
    <location>
        <begin position="163"/>
        <end position="181"/>
    </location>
</feature>
<dbReference type="Proteomes" id="UP000334380">
    <property type="component" value="Unassembled WGS sequence"/>
</dbReference>
<proteinExistence type="predicted"/>
<feature type="transmembrane region" description="Helical" evidence="1">
    <location>
        <begin position="188"/>
        <end position="208"/>
    </location>
</feature>
<sequence>MKISKYQRSYGWKCCNSLDFGSVAIVIFFLLLHFTFFNANIFGKSYTGWDTHDWSFVNFVYFSDALRSGSVPLWTHFIQSGNFFPSFNNVGLYTPFQLIFIVIAWVINPLQSYEFMIQAAMLVGALGAYSLFRAQGAGRVVALFGAAAFDLTVQLPIPGQMVFVFSFGSLPWLLLGCLNFIQGNSRRAYVVIFQAVCFVLYIASGYLWLNIVNLIIAFLFAGGIYLSRVRGASAEQRIVLRRGILNVGLFFLVIGVLYAGLILPGIINLSSYYEKFHGDFVAPDPRLRSLSPTANFSYNSIFHAVVAAIDPRIAANDPIWMADIQAAWPYGAGWVLWIVVLATPWTRKVFSGQNFWLILLFVALLYSTGNRYGIHNIIALVPVLKANRWWFVGGYYCSIALCMLAVLKLNALSASATFRQAASRICLVLVPIAAIFIALDTPIEQYHVVAEIAFLFWLMNVVSDRLLRNVLLMGLVCASALSFLEMSKTIPTHNYSRIPDASGYVDKMARRKVNVEITENFRKLSTAHDYVFDDEGWLLEKVPFAHGYNHLSNPIYWYVKNDAFLSKIAFFAQGERVDKKLNRRDFPSDNAYAEALGQQISLSPLYPIVDAANYHGTAYADAKSGRIDKISIYPNSAKMTVVTNSPALLVFNNVSYAGWRAYIDGKPVELISTNLIFQGVWIPVGGTHTVEFVFRPYFTIFMLALPYFVWLLCALLFLRRRALNERLSSVGVGA</sequence>
<evidence type="ECO:0000256" key="1">
    <source>
        <dbReference type="SAM" id="Phobius"/>
    </source>
</evidence>
<evidence type="ECO:0008006" key="4">
    <source>
        <dbReference type="Google" id="ProtNLM"/>
    </source>
</evidence>
<feature type="transmembrane region" description="Helical" evidence="1">
    <location>
        <begin position="243"/>
        <end position="267"/>
    </location>
</feature>
<keyword evidence="3" id="KW-1185">Reference proteome</keyword>
<evidence type="ECO:0000313" key="2">
    <source>
        <dbReference type="EMBL" id="VVE39700.1"/>
    </source>
</evidence>
<keyword evidence="1" id="KW-0472">Membrane</keyword>
<feature type="transmembrane region" description="Helical" evidence="1">
    <location>
        <begin position="327"/>
        <end position="346"/>
    </location>
</feature>
<feature type="transmembrane region" description="Helical" evidence="1">
    <location>
        <begin position="389"/>
        <end position="409"/>
    </location>
</feature>
<dbReference type="AlphaFoldDB" id="A0A5E4XTN9"/>
<name>A0A5E4XTN9_9BURK</name>
<organism evidence="2 3">
    <name type="scientific">Pandoraea terrigena</name>
    <dbReference type="NCBI Taxonomy" id="2508292"/>
    <lineage>
        <taxon>Bacteria</taxon>
        <taxon>Pseudomonadati</taxon>
        <taxon>Pseudomonadota</taxon>
        <taxon>Betaproteobacteria</taxon>
        <taxon>Burkholderiales</taxon>
        <taxon>Burkholderiaceae</taxon>
        <taxon>Pandoraea</taxon>
    </lineage>
</organism>
<feature type="transmembrane region" description="Helical" evidence="1">
    <location>
        <begin position="353"/>
        <end position="369"/>
    </location>
</feature>
<reference evidence="2 3" key="1">
    <citation type="submission" date="2019-08" db="EMBL/GenBank/DDBJ databases">
        <authorList>
            <person name="Peeters C."/>
        </authorList>
    </citation>
    <scope>NUCLEOTIDE SEQUENCE [LARGE SCALE GENOMIC DNA]</scope>
    <source>
        <strain evidence="2 3">LMG 31013</strain>
    </source>
</reference>
<feature type="transmembrane region" description="Helical" evidence="1">
    <location>
        <begin position="421"/>
        <end position="439"/>
    </location>
</feature>
<feature type="transmembrane region" description="Helical" evidence="1">
    <location>
        <begin position="90"/>
        <end position="107"/>
    </location>
</feature>
<feature type="transmembrane region" description="Helical" evidence="1">
    <location>
        <begin position="470"/>
        <end position="487"/>
    </location>
</feature>
<protein>
    <recommendedName>
        <fullName evidence="4">YfhO family protein</fullName>
    </recommendedName>
</protein>
<feature type="transmembrane region" description="Helical" evidence="1">
    <location>
        <begin position="697"/>
        <end position="718"/>
    </location>
</feature>
<keyword evidence="1" id="KW-1133">Transmembrane helix</keyword>